<keyword evidence="5" id="KW-1133">Transmembrane helix</keyword>
<comment type="caution">
    <text evidence="7">The sequence shown here is derived from an EMBL/GenBank/DDBJ whole genome shotgun (WGS) entry which is preliminary data.</text>
</comment>
<keyword evidence="1" id="KW-0285">Flavoprotein</keyword>
<keyword evidence="3" id="KW-0560">Oxidoreductase</keyword>
<dbReference type="Pfam" id="PF01494">
    <property type="entry name" value="FAD_binding_3"/>
    <property type="match status" value="1"/>
</dbReference>
<evidence type="ECO:0000256" key="5">
    <source>
        <dbReference type="SAM" id="Phobius"/>
    </source>
</evidence>
<keyword evidence="5" id="KW-0812">Transmembrane</keyword>
<keyword evidence="5" id="KW-0472">Membrane</keyword>
<dbReference type="PANTHER" id="PTHR46972">
    <property type="entry name" value="MONOOXYGENASE ASQM-RELATED"/>
    <property type="match status" value="1"/>
</dbReference>
<gene>
    <name evidence="7" type="ORF">QQS21_002916</name>
</gene>
<keyword evidence="8" id="KW-1185">Reference proteome</keyword>
<dbReference type="Gene3D" id="3.50.50.60">
    <property type="entry name" value="FAD/NAD(P)-binding domain"/>
    <property type="match status" value="1"/>
</dbReference>
<accession>A0AAJ0G0Z9</accession>
<feature type="transmembrane region" description="Helical" evidence="5">
    <location>
        <begin position="404"/>
        <end position="424"/>
    </location>
</feature>
<dbReference type="PANTHER" id="PTHR46972:SF1">
    <property type="entry name" value="FAD DEPENDENT OXIDOREDUCTASE DOMAIN-CONTAINING PROTEIN"/>
    <property type="match status" value="1"/>
</dbReference>
<feature type="domain" description="FAD-binding" evidence="6">
    <location>
        <begin position="330"/>
        <end position="368"/>
    </location>
</feature>
<evidence type="ECO:0000256" key="2">
    <source>
        <dbReference type="ARBA" id="ARBA00022827"/>
    </source>
</evidence>
<feature type="transmembrane region" description="Helical" evidence="5">
    <location>
        <begin position="12"/>
        <end position="32"/>
    </location>
</feature>
<dbReference type="AlphaFoldDB" id="A0AAJ0G0Z9"/>
<keyword evidence="2" id="KW-0274">FAD</keyword>
<proteinExistence type="predicted"/>
<dbReference type="GO" id="GO:0004497">
    <property type="term" value="F:monooxygenase activity"/>
    <property type="evidence" value="ECO:0007669"/>
    <property type="project" value="UniProtKB-KW"/>
</dbReference>
<dbReference type="InterPro" id="IPR036188">
    <property type="entry name" value="FAD/NAD-bd_sf"/>
</dbReference>
<keyword evidence="4" id="KW-0503">Monooxygenase</keyword>
<dbReference type="GO" id="GO:0071949">
    <property type="term" value="F:FAD binding"/>
    <property type="evidence" value="ECO:0007669"/>
    <property type="project" value="InterPro"/>
</dbReference>
<evidence type="ECO:0000256" key="1">
    <source>
        <dbReference type="ARBA" id="ARBA00022630"/>
    </source>
</evidence>
<evidence type="ECO:0000313" key="8">
    <source>
        <dbReference type="Proteomes" id="UP001251528"/>
    </source>
</evidence>
<evidence type="ECO:0000259" key="6">
    <source>
        <dbReference type="Pfam" id="PF01494"/>
    </source>
</evidence>
<reference evidence="7" key="1">
    <citation type="submission" date="2023-06" db="EMBL/GenBank/DDBJ databases">
        <title>Conoideocrella luteorostrata (Hypocreales: Clavicipitaceae), a potential biocontrol fungus for elongate hemlock scale in United States Christmas tree production areas.</title>
        <authorList>
            <person name="Barrett H."/>
            <person name="Lovett B."/>
            <person name="Macias A.M."/>
            <person name="Stajich J.E."/>
            <person name="Kasson M.T."/>
        </authorList>
    </citation>
    <scope>NUCLEOTIDE SEQUENCE</scope>
    <source>
        <strain evidence="7">ARSEF 14590</strain>
    </source>
</reference>
<evidence type="ECO:0000256" key="3">
    <source>
        <dbReference type="ARBA" id="ARBA00023002"/>
    </source>
</evidence>
<evidence type="ECO:0000256" key="4">
    <source>
        <dbReference type="ARBA" id="ARBA00023033"/>
    </source>
</evidence>
<dbReference type="PRINTS" id="PR00420">
    <property type="entry name" value="RNGMNOXGNASE"/>
</dbReference>
<dbReference type="InterPro" id="IPR002938">
    <property type="entry name" value="FAD-bd"/>
</dbReference>
<dbReference type="EMBL" id="JASWJB010000036">
    <property type="protein sequence ID" value="KAK2608569.1"/>
    <property type="molecule type" value="Genomic_DNA"/>
</dbReference>
<protein>
    <recommendedName>
        <fullName evidence="6">FAD-binding domain-containing protein</fullName>
    </recommendedName>
</protein>
<organism evidence="7 8">
    <name type="scientific">Conoideocrella luteorostrata</name>
    <dbReference type="NCBI Taxonomy" id="1105319"/>
    <lineage>
        <taxon>Eukaryota</taxon>
        <taxon>Fungi</taxon>
        <taxon>Dikarya</taxon>
        <taxon>Ascomycota</taxon>
        <taxon>Pezizomycotina</taxon>
        <taxon>Sordariomycetes</taxon>
        <taxon>Hypocreomycetidae</taxon>
        <taxon>Hypocreales</taxon>
        <taxon>Clavicipitaceae</taxon>
        <taxon>Conoideocrella</taxon>
    </lineage>
</organism>
<name>A0AAJ0G0Z9_9HYPO</name>
<dbReference type="Proteomes" id="UP001251528">
    <property type="component" value="Unassembled WGS sequence"/>
</dbReference>
<dbReference type="SUPFAM" id="SSF51905">
    <property type="entry name" value="FAD/NAD(P)-binding domain"/>
    <property type="match status" value="1"/>
</dbReference>
<sequence length="428" mass="47171">MAIPKQSRHFLSGKTIFVVGGGIAGLAFAIGIHKQWDHTSEPPTVIVYDRDSPDSERWREGENYSLSISGYNDAGGLVALKKLGLVDTILEHAVARVNGPGSFKIWGPDWSEYLCLRRRPLAGLETASIRIVRKGLRRVLIEAVGACENISIQWDAQCLDVEKLRHGRLRVHMEQRIHNIKTHADCDLLIAADGASSRLRGILRPDDHLEYVGAVLRGGLAGFPEGIPKPVQQDWGFMISNTGVSCFLSPVDQNTLLWAVGHREDQPTQELGPSSTEEERRAVLATSAKLGCLFKEPFPTIVQRTDSKTVMCLNGRDKPPFSHSSIADMPVVFIGDSNHALSPFAGFGANLALCDAYDLAHQLCMQHATMAGAVKAYDRISESRARNVWVGSRKNLKAGHSTGFRYWLFLAMLCVGNWVGWIVGKVRK</sequence>
<evidence type="ECO:0000313" key="7">
    <source>
        <dbReference type="EMBL" id="KAK2608569.1"/>
    </source>
</evidence>